<evidence type="ECO:0000313" key="7">
    <source>
        <dbReference type="Proteomes" id="UP000250079"/>
    </source>
</evidence>
<sequence length="551" mass="59901">MSEEQRPIAVVSDLSVFVQRQQLGEATSQIQYVSQGHCLIIGEVAQALSAGERFSEHGFTVVQIDPEITRTDKRLTDDGIAVFSVPALSLNGYLGAYRAVVPMAAGEELDLGVSVYRETGLFDVVLDLSSQAVMPVRLAPFGYVHATTAEAIDEAVDSLNDMRGEFEKPRYFNYNESTCAHSRSELDGCNQCIDICTAEAITPSGEGVSVDPFLCQGCGSCATVCPSGAMSYAYPRVSDALERSRKSLRENQANTIILHTEEVQSLVDEAASREGVLSLLVEEVSAFGPDYWLSMLAGAVQHILVVTDSPADDPGRQALDAQLQWVGPLLAELGIDEVPVELLASTALDARLQQLAVSRDPASPLENVKAQSFSTHNEKRQTLRLALDALSEQLRPAEPIVKLPSGAPFGQIHVDTTACTLCMACVSTCPAKALQDGQDTPALRFVEANCLQCGLCESACPESAISLEARYIWDSVAARKVETLHEETPFHCVRCHTPFATQSMIDNMTQKLAGHWMFQNDKAVRRLRLCGDCRVRDMFEEDAAGIDVHNL</sequence>
<protein>
    <submittedName>
        <fullName evidence="6">Ferredoxin</fullName>
    </submittedName>
</protein>
<dbReference type="Proteomes" id="UP000250079">
    <property type="component" value="Chromosome"/>
</dbReference>
<keyword evidence="1" id="KW-0004">4Fe-4S</keyword>
<dbReference type="Gene3D" id="3.30.70.20">
    <property type="match status" value="2"/>
</dbReference>
<feature type="domain" description="4Fe-4S ferredoxin-type" evidence="5">
    <location>
        <begin position="410"/>
        <end position="439"/>
    </location>
</feature>
<keyword evidence="2" id="KW-0479">Metal-binding</keyword>
<accession>A0A2Z2NUD5</accession>
<dbReference type="PROSITE" id="PS00198">
    <property type="entry name" value="4FE4S_FER_1"/>
    <property type="match status" value="3"/>
</dbReference>
<proteinExistence type="predicted"/>
<evidence type="ECO:0000259" key="5">
    <source>
        <dbReference type="PROSITE" id="PS51379"/>
    </source>
</evidence>
<reference evidence="6 7" key="1">
    <citation type="submission" date="2016-12" db="EMBL/GenBank/DDBJ databases">
        <authorList>
            <person name="Song W.-J."/>
            <person name="Kurnit D.M."/>
        </authorList>
    </citation>
    <scope>NUCLEOTIDE SEQUENCE [LARGE SCALE GENOMIC DNA]</scope>
    <source>
        <strain evidence="6 7">IMCC3135</strain>
    </source>
</reference>
<dbReference type="OrthoDB" id="6117400at2"/>
<dbReference type="Pfam" id="PF13187">
    <property type="entry name" value="Fer4_9"/>
    <property type="match status" value="1"/>
</dbReference>
<keyword evidence="7" id="KW-1185">Reference proteome</keyword>
<dbReference type="AlphaFoldDB" id="A0A2Z2NUD5"/>
<dbReference type="KEGG" id="gai:IMCC3135_25265"/>
<organism evidence="6 7">
    <name type="scientific">Granulosicoccus antarcticus IMCC3135</name>
    <dbReference type="NCBI Taxonomy" id="1192854"/>
    <lineage>
        <taxon>Bacteria</taxon>
        <taxon>Pseudomonadati</taxon>
        <taxon>Pseudomonadota</taxon>
        <taxon>Gammaproteobacteria</taxon>
        <taxon>Chromatiales</taxon>
        <taxon>Granulosicoccaceae</taxon>
        <taxon>Granulosicoccus</taxon>
    </lineage>
</organism>
<evidence type="ECO:0000313" key="6">
    <source>
        <dbReference type="EMBL" id="ASJ75116.1"/>
    </source>
</evidence>
<dbReference type="RefSeq" id="WP_088920067.1">
    <property type="nucleotide sequence ID" value="NZ_CP018632.1"/>
</dbReference>
<evidence type="ECO:0000256" key="3">
    <source>
        <dbReference type="ARBA" id="ARBA00023004"/>
    </source>
</evidence>
<dbReference type="GO" id="GO:0046872">
    <property type="term" value="F:metal ion binding"/>
    <property type="evidence" value="ECO:0007669"/>
    <property type="project" value="UniProtKB-KW"/>
</dbReference>
<dbReference type="PROSITE" id="PS51379">
    <property type="entry name" value="4FE4S_FER_2"/>
    <property type="match status" value="3"/>
</dbReference>
<keyword evidence="4" id="KW-0411">Iron-sulfur</keyword>
<feature type="domain" description="4Fe-4S ferredoxin-type" evidence="5">
    <location>
        <begin position="441"/>
        <end position="470"/>
    </location>
</feature>
<evidence type="ECO:0000256" key="2">
    <source>
        <dbReference type="ARBA" id="ARBA00022723"/>
    </source>
</evidence>
<dbReference type="InterPro" id="IPR050572">
    <property type="entry name" value="Fe-S_Ferredoxin"/>
</dbReference>
<evidence type="ECO:0000256" key="4">
    <source>
        <dbReference type="ARBA" id="ARBA00023014"/>
    </source>
</evidence>
<dbReference type="PANTHER" id="PTHR43687">
    <property type="entry name" value="ADENYLYLSULFATE REDUCTASE, BETA SUBUNIT"/>
    <property type="match status" value="1"/>
</dbReference>
<feature type="domain" description="4Fe-4S ferredoxin-type" evidence="5">
    <location>
        <begin position="206"/>
        <end position="235"/>
    </location>
</feature>
<name>A0A2Z2NUD5_9GAMM</name>
<dbReference type="EMBL" id="CP018632">
    <property type="protein sequence ID" value="ASJ75116.1"/>
    <property type="molecule type" value="Genomic_DNA"/>
</dbReference>
<dbReference type="InterPro" id="IPR017900">
    <property type="entry name" value="4Fe4S_Fe_S_CS"/>
</dbReference>
<keyword evidence="3" id="KW-0408">Iron</keyword>
<evidence type="ECO:0000256" key="1">
    <source>
        <dbReference type="ARBA" id="ARBA00022485"/>
    </source>
</evidence>
<gene>
    <name evidence="6" type="ORF">IMCC3135_25265</name>
</gene>
<dbReference type="GO" id="GO:0051539">
    <property type="term" value="F:4 iron, 4 sulfur cluster binding"/>
    <property type="evidence" value="ECO:0007669"/>
    <property type="project" value="UniProtKB-KW"/>
</dbReference>
<dbReference type="Pfam" id="PF12838">
    <property type="entry name" value="Fer4_7"/>
    <property type="match status" value="1"/>
</dbReference>
<dbReference type="PANTHER" id="PTHR43687:SF4">
    <property type="entry name" value="BLR5484 PROTEIN"/>
    <property type="match status" value="1"/>
</dbReference>
<dbReference type="SUPFAM" id="SSF54862">
    <property type="entry name" value="4Fe-4S ferredoxins"/>
    <property type="match status" value="1"/>
</dbReference>
<dbReference type="InterPro" id="IPR017896">
    <property type="entry name" value="4Fe4S_Fe-S-bd"/>
</dbReference>